<sequence length="401" mass="47441">MKKTFPVNFRWGCSTSAHQIEGSTVNDWTQWESSIDREKFLRQAGKNPEEFISGMACDSWNRFEQDIACLKEVGVNSYRFSIEWSRVEPERGVFDQTVIERYVHFAQRLKEEGIEPFVTLWHWPVPLWVRDQGRWESPQTVGDFVKFAEVMVTAMHSHVRTWITINEPLVYTSNSYVTGQWPPQQKSLRKAFRVARHLVQAHRHAYTAIKKIDSTLQVGLSKHNIHFSAKQPWGVNQVFARALTYLWNEWFLNRVRRHQDFIGLNYYFHNSVDVKFGKKEKVYSDMGWELYPEGLYRVLKGLKRYGKPVYITEHGLADKDDRHRAWYLQESLRYAHQVLNEGVDLRGYFHWSLLDNFEWADGFFPRFGLFEVDFVTCERKARPSVAVYREIIEQGGPEVLE</sequence>
<evidence type="ECO:0000256" key="2">
    <source>
        <dbReference type="ARBA" id="ARBA00022801"/>
    </source>
</evidence>
<dbReference type="PROSITE" id="PS00653">
    <property type="entry name" value="GLYCOSYL_HYDROL_F1_2"/>
    <property type="match status" value="1"/>
</dbReference>
<dbReference type="PRINTS" id="PR00131">
    <property type="entry name" value="GLHYDRLASE1"/>
</dbReference>
<dbReference type="Pfam" id="PF00232">
    <property type="entry name" value="Glyco_hydro_1"/>
    <property type="match status" value="2"/>
</dbReference>
<name>A0A2M8LIE7_9BACT</name>
<proteinExistence type="inferred from homology"/>
<keyword evidence="3" id="KW-0326">Glycosidase</keyword>
<comment type="caution">
    <text evidence="5">The sequence shown here is derived from an EMBL/GenBank/DDBJ whole genome shotgun (WGS) entry which is preliminary data.</text>
</comment>
<comment type="similarity">
    <text evidence="1 4">Belongs to the glycosyl hydrolase 1 family.</text>
</comment>
<evidence type="ECO:0000313" key="6">
    <source>
        <dbReference type="Proteomes" id="UP000231436"/>
    </source>
</evidence>
<dbReference type="PANTHER" id="PTHR10353:SF209">
    <property type="entry name" value="GALACTOLIPID GALACTOSYLTRANSFERASE SFR2, CHLOROPLASTIC"/>
    <property type="match status" value="1"/>
</dbReference>
<gene>
    <name evidence="5" type="ORF">COV05_00305</name>
</gene>
<dbReference type="InterPro" id="IPR017853">
    <property type="entry name" value="GH"/>
</dbReference>
<accession>A0A2M8LIE7</accession>
<dbReference type="InterPro" id="IPR033132">
    <property type="entry name" value="GH_1_N_CS"/>
</dbReference>
<evidence type="ECO:0000256" key="4">
    <source>
        <dbReference type="RuleBase" id="RU003690"/>
    </source>
</evidence>
<evidence type="ECO:0000313" key="5">
    <source>
        <dbReference type="EMBL" id="PJE77207.1"/>
    </source>
</evidence>
<dbReference type="Gene3D" id="3.20.20.80">
    <property type="entry name" value="Glycosidases"/>
    <property type="match status" value="1"/>
</dbReference>
<dbReference type="AlphaFoldDB" id="A0A2M8LIE7"/>
<organism evidence="5 6">
    <name type="scientific">Candidatus Uhrbacteria bacterium CG10_big_fil_rev_8_21_14_0_10_48_16</name>
    <dbReference type="NCBI Taxonomy" id="1975038"/>
    <lineage>
        <taxon>Bacteria</taxon>
        <taxon>Candidatus Uhriibacteriota</taxon>
    </lineage>
</organism>
<dbReference type="GO" id="GO:0005975">
    <property type="term" value="P:carbohydrate metabolic process"/>
    <property type="evidence" value="ECO:0007669"/>
    <property type="project" value="InterPro"/>
</dbReference>
<protein>
    <submittedName>
        <fullName evidence="5">Glycoside hydrolase family 1 protein</fullName>
    </submittedName>
</protein>
<dbReference type="GO" id="GO:0008422">
    <property type="term" value="F:beta-glucosidase activity"/>
    <property type="evidence" value="ECO:0007669"/>
    <property type="project" value="TreeGrafter"/>
</dbReference>
<dbReference type="Proteomes" id="UP000231436">
    <property type="component" value="Unassembled WGS sequence"/>
</dbReference>
<reference evidence="6" key="1">
    <citation type="submission" date="2017-09" db="EMBL/GenBank/DDBJ databases">
        <title>Depth-based differentiation of microbial function through sediment-hosted aquifers and enrichment of novel symbionts in the deep terrestrial subsurface.</title>
        <authorList>
            <person name="Probst A.J."/>
            <person name="Ladd B."/>
            <person name="Jarett J.K."/>
            <person name="Geller-Mcgrath D.E."/>
            <person name="Sieber C.M.K."/>
            <person name="Emerson J.B."/>
            <person name="Anantharaman K."/>
            <person name="Thomas B.C."/>
            <person name="Malmstrom R."/>
            <person name="Stieglmeier M."/>
            <person name="Klingl A."/>
            <person name="Woyke T."/>
            <person name="Ryan C.M."/>
            <person name="Banfield J.F."/>
        </authorList>
    </citation>
    <scope>NUCLEOTIDE SEQUENCE [LARGE SCALE GENOMIC DNA]</scope>
</reference>
<keyword evidence="2 5" id="KW-0378">Hydrolase</keyword>
<dbReference type="PANTHER" id="PTHR10353">
    <property type="entry name" value="GLYCOSYL HYDROLASE"/>
    <property type="match status" value="1"/>
</dbReference>
<evidence type="ECO:0000256" key="1">
    <source>
        <dbReference type="ARBA" id="ARBA00010838"/>
    </source>
</evidence>
<dbReference type="InterPro" id="IPR001360">
    <property type="entry name" value="Glyco_hydro_1"/>
</dbReference>
<dbReference type="EMBL" id="PFEU01000003">
    <property type="protein sequence ID" value="PJE77207.1"/>
    <property type="molecule type" value="Genomic_DNA"/>
</dbReference>
<evidence type="ECO:0000256" key="3">
    <source>
        <dbReference type="ARBA" id="ARBA00023295"/>
    </source>
</evidence>
<dbReference type="SUPFAM" id="SSF51445">
    <property type="entry name" value="(Trans)glycosidases"/>
    <property type="match status" value="1"/>
</dbReference>